<keyword evidence="2" id="KW-1185">Reference proteome</keyword>
<protein>
    <submittedName>
        <fullName evidence="1">Uncharacterized protein</fullName>
    </submittedName>
</protein>
<dbReference type="Proteomes" id="UP001233172">
    <property type="component" value="Unassembled WGS sequence"/>
</dbReference>
<dbReference type="AlphaFoldDB" id="A0AAD8EVY7"/>
<name>A0AAD8EVY7_BIOPF</name>
<sequence length="63" mass="6615">MASCGPTTVSRHVHGKGPLTQRLRTTLESTVIATTSISVTWLATLTATNSPCVSWLASATIVM</sequence>
<gene>
    <name evidence="1" type="ORF">Bpfe_029746</name>
</gene>
<feature type="non-terminal residue" evidence="1">
    <location>
        <position position="63"/>
    </location>
</feature>
<dbReference type="EMBL" id="JASAOG010000302">
    <property type="protein sequence ID" value="KAK0040819.1"/>
    <property type="molecule type" value="Genomic_DNA"/>
</dbReference>
<comment type="caution">
    <text evidence="1">The sequence shown here is derived from an EMBL/GenBank/DDBJ whole genome shotgun (WGS) entry which is preliminary data.</text>
</comment>
<accession>A0AAD8EVY7</accession>
<organism evidence="1 2">
    <name type="scientific">Biomphalaria pfeifferi</name>
    <name type="common">Bloodfluke planorb</name>
    <name type="synonym">Freshwater snail</name>
    <dbReference type="NCBI Taxonomy" id="112525"/>
    <lineage>
        <taxon>Eukaryota</taxon>
        <taxon>Metazoa</taxon>
        <taxon>Spiralia</taxon>
        <taxon>Lophotrochozoa</taxon>
        <taxon>Mollusca</taxon>
        <taxon>Gastropoda</taxon>
        <taxon>Heterobranchia</taxon>
        <taxon>Euthyneura</taxon>
        <taxon>Panpulmonata</taxon>
        <taxon>Hygrophila</taxon>
        <taxon>Lymnaeoidea</taxon>
        <taxon>Planorbidae</taxon>
        <taxon>Biomphalaria</taxon>
    </lineage>
</organism>
<reference evidence="1" key="1">
    <citation type="journal article" date="2023" name="PLoS Negl. Trop. Dis.">
        <title>A genome sequence for Biomphalaria pfeifferi, the major vector snail for the human-infecting parasite Schistosoma mansoni.</title>
        <authorList>
            <person name="Bu L."/>
            <person name="Lu L."/>
            <person name="Laidemitt M.R."/>
            <person name="Zhang S.M."/>
            <person name="Mutuku M."/>
            <person name="Mkoji G."/>
            <person name="Steinauer M."/>
            <person name="Loker E.S."/>
        </authorList>
    </citation>
    <scope>NUCLEOTIDE SEQUENCE</scope>
    <source>
        <strain evidence="1">KasaAsao</strain>
    </source>
</reference>
<proteinExistence type="predicted"/>
<reference evidence="1" key="2">
    <citation type="submission" date="2023-04" db="EMBL/GenBank/DDBJ databases">
        <authorList>
            <person name="Bu L."/>
            <person name="Lu L."/>
            <person name="Laidemitt M.R."/>
            <person name="Zhang S.M."/>
            <person name="Mutuku M."/>
            <person name="Mkoji G."/>
            <person name="Steinauer M."/>
            <person name="Loker E.S."/>
        </authorList>
    </citation>
    <scope>NUCLEOTIDE SEQUENCE</scope>
    <source>
        <strain evidence="1">KasaAsao</strain>
        <tissue evidence="1">Whole Snail</tissue>
    </source>
</reference>
<evidence type="ECO:0000313" key="2">
    <source>
        <dbReference type="Proteomes" id="UP001233172"/>
    </source>
</evidence>
<evidence type="ECO:0000313" key="1">
    <source>
        <dbReference type="EMBL" id="KAK0040819.1"/>
    </source>
</evidence>